<dbReference type="InterPro" id="IPR006175">
    <property type="entry name" value="YjgF/YER057c/UK114"/>
</dbReference>
<dbReference type="Proteomes" id="UP000514509">
    <property type="component" value="Chromosome"/>
</dbReference>
<dbReference type="CDD" id="cd00448">
    <property type="entry name" value="YjgF_YER057c_UK114_family"/>
    <property type="match status" value="1"/>
</dbReference>
<dbReference type="Gene3D" id="3.30.1330.40">
    <property type="entry name" value="RutC-like"/>
    <property type="match status" value="1"/>
</dbReference>
<protein>
    <submittedName>
        <fullName evidence="2">RidA family protein</fullName>
    </submittedName>
</protein>
<accession>A0A7L7LET6</accession>
<dbReference type="InterPro" id="IPR035959">
    <property type="entry name" value="RutC-like_sf"/>
</dbReference>
<dbReference type="GO" id="GO:0019239">
    <property type="term" value="F:deaminase activity"/>
    <property type="evidence" value="ECO:0007669"/>
    <property type="project" value="TreeGrafter"/>
</dbReference>
<reference evidence="2 3" key="1">
    <citation type="submission" date="2020-08" db="EMBL/GenBank/DDBJ databases">
        <title>Adhaeribacter dokdonensis sp. nov., isolated from the rhizosphere of Elymus tsukushiensis, a plant native to the Dokdo Islands, Republic of Korea.</title>
        <authorList>
            <person name="Ghim S.Y."/>
        </authorList>
    </citation>
    <scope>NUCLEOTIDE SEQUENCE [LARGE SCALE GENOMIC DNA]</scope>
    <source>
        <strain evidence="2 3">KUDC8001</strain>
    </source>
</reference>
<dbReference type="NCBIfam" id="TIGR00004">
    <property type="entry name" value="Rid family detoxifying hydrolase"/>
    <property type="match status" value="1"/>
</dbReference>
<sequence>MANSIINSINAPAPIGPYSQAVLANNVLYVSGQVAINSVTNNMVLNDIETETHRVMQNLQAILSEAGLNFTDVVKCTIFVKDLNNFGRINTIYGSYFNQAPPARETVEVSRLPKDVNVEISCIAVKST</sequence>
<dbReference type="RefSeq" id="WP_182413447.1">
    <property type="nucleotide sequence ID" value="NZ_CP055153.1"/>
</dbReference>
<dbReference type="PANTHER" id="PTHR11803:SF58">
    <property type="entry name" value="PROTEIN HMF1-RELATED"/>
    <property type="match status" value="1"/>
</dbReference>
<dbReference type="KEGG" id="add:HUW48_24585"/>
<keyword evidence="3" id="KW-1185">Reference proteome</keyword>
<dbReference type="Pfam" id="PF01042">
    <property type="entry name" value="Ribonuc_L-PSP"/>
    <property type="match status" value="1"/>
</dbReference>
<gene>
    <name evidence="2" type="ORF">HUW48_24585</name>
</gene>
<evidence type="ECO:0000256" key="1">
    <source>
        <dbReference type="ARBA" id="ARBA00010552"/>
    </source>
</evidence>
<dbReference type="PANTHER" id="PTHR11803">
    <property type="entry name" value="2-IMINOBUTANOATE/2-IMINOPROPANOATE DEAMINASE RIDA"/>
    <property type="match status" value="1"/>
</dbReference>
<evidence type="ECO:0000313" key="3">
    <source>
        <dbReference type="Proteomes" id="UP000514509"/>
    </source>
</evidence>
<dbReference type="AlphaFoldDB" id="A0A7L7LET6"/>
<name>A0A7L7LET6_9BACT</name>
<dbReference type="GO" id="GO:0005829">
    <property type="term" value="C:cytosol"/>
    <property type="evidence" value="ECO:0007669"/>
    <property type="project" value="TreeGrafter"/>
</dbReference>
<comment type="similarity">
    <text evidence="1">Belongs to the RutC family.</text>
</comment>
<evidence type="ECO:0000313" key="2">
    <source>
        <dbReference type="EMBL" id="QMU31005.1"/>
    </source>
</evidence>
<proteinExistence type="inferred from homology"/>
<dbReference type="InterPro" id="IPR006056">
    <property type="entry name" value="RidA"/>
</dbReference>
<dbReference type="EMBL" id="CP055153">
    <property type="protein sequence ID" value="QMU31005.1"/>
    <property type="molecule type" value="Genomic_DNA"/>
</dbReference>
<dbReference type="SUPFAM" id="SSF55298">
    <property type="entry name" value="YjgF-like"/>
    <property type="match status" value="1"/>
</dbReference>
<organism evidence="2 3">
    <name type="scientific">Adhaeribacter radiodurans</name>
    <dbReference type="NCBI Taxonomy" id="2745197"/>
    <lineage>
        <taxon>Bacteria</taxon>
        <taxon>Pseudomonadati</taxon>
        <taxon>Bacteroidota</taxon>
        <taxon>Cytophagia</taxon>
        <taxon>Cytophagales</taxon>
        <taxon>Hymenobacteraceae</taxon>
        <taxon>Adhaeribacter</taxon>
    </lineage>
</organism>
<dbReference type="FunFam" id="3.30.1330.40:FF:000001">
    <property type="entry name" value="L-PSP family endoribonuclease"/>
    <property type="match status" value="1"/>
</dbReference>